<dbReference type="InterPro" id="IPR003959">
    <property type="entry name" value="ATPase_AAA_core"/>
</dbReference>
<keyword evidence="6" id="KW-0812">Transmembrane</keyword>
<dbReference type="Proteomes" id="UP000274756">
    <property type="component" value="Unassembled WGS sequence"/>
</dbReference>
<dbReference type="EMBL" id="UYYG01001186">
    <property type="protein sequence ID" value="VDN59633.1"/>
    <property type="molecule type" value="Genomic_DNA"/>
</dbReference>
<dbReference type="Pfam" id="PF17862">
    <property type="entry name" value="AAA_lid_3"/>
    <property type="match status" value="1"/>
</dbReference>
<evidence type="ECO:0000256" key="10">
    <source>
        <dbReference type="ARBA" id="ARBA00022833"/>
    </source>
</evidence>
<keyword evidence="10" id="KW-0862">Zinc</keyword>
<dbReference type="InterPro" id="IPR041569">
    <property type="entry name" value="AAA_lid_3"/>
</dbReference>
<dbReference type="SUPFAM" id="SSF52540">
    <property type="entry name" value="P-loop containing nucleoside triphosphate hydrolases"/>
    <property type="match status" value="1"/>
</dbReference>
<dbReference type="Gene3D" id="3.40.50.300">
    <property type="entry name" value="P-loop containing nucleotide triphosphate hydrolases"/>
    <property type="match status" value="1"/>
</dbReference>
<dbReference type="FunFam" id="3.40.50.300:FF:000277">
    <property type="entry name" value="ATP-dependent zinc metalloprotease FtsH"/>
    <property type="match status" value="1"/>
</dbReference>
<comment type="similarity">
    <text evidence="3">In the C-terminal section; belongs to the peptidase M41 family.</text>
</comment>
<dbReference type="GO" id="GO:0006515">
    <property type="term" value="P:protein quality control for misfolded or incompletely synthesized proteins"/>
    <property type="evidence" value="ECO:0007669"/>
    <property type="project" value="TreeGrafter"/>
</dbReference>
<dbReference type="InterPro" id="IPR000642">
    <property type="entry name" value="Peptidase_M41"/>
</dbReference>
<evidence type="ECO:0000313" key="20">
    <source>
        <dbReference type="Proteomes" id="UP000274756"/>
    </source>
</evidence>
<evidence type="ECO:0000256" key="11">
    <source>
        <dbReference type="ARBA" id="ARBA00022840"/>
    </source>
</evidence>
<feature type="domain" description="AAA+ ATPase" evidence="17">
    <location>
        <begin position="28"/>
        <end position="165"/>
    </location>
</feature>
<evidence type="ECO:0000313" key="21">
    <source>
        <dbReference type="WBParaSite" id="DME_0000649501-mRNA-1"/>
    </source>
</evidence>
<keyword evidence="11 16" id="KW-0067">ATP-binding</keyword>
<evidence type="ECO:0000256" key="2">
    <source>
        <dbReference type="ARBA" id="ARBA00004141"/>
    </source>
</evidence>
<dbReference type="InterPro" id="IPR027417">
    <property type="entry name" value="P-loop_NTPase"/>
</dbReference>
<evidence type="ECO:0000256" key="9">
    <source>
        <dbReference type="ARBA" id="ARBA00022801"/>
    </source>
</evidence>
<comment type="similarity">
    <text evidence="16">Belongs to the AAA ATPase family.</text>
</comment>
<dbReference type="Pfam" id="PF00004">
    <property type="entry name" value="AAA"/>
    <property type="match status" value="1"/>
</dbReference>
<proteinExistence type="inferred from homology"/>
<dbReference type="InterPro" id="IPR003593">
    <property type="entry name" value="AAA+_ATPase"/>
</dbReference>
<dbReference type="InterPro" id="IPR003960">
    <property type="entry name" value="ATPase_AAA_CS"/>
</dbReference>
<dbReference type="PANTHER" id="PTHR23076">
    <property type="entry name" value="METALLOPROTEASE M41 FTSH"/>
    <property type="match status" value="1"/>
</dbReference>
<dbReference type="Gene3D" id="1.10.8.60">
    <property type="match status" value="1"/>
</dbReference>
<dbReference type="SMART" id="SM00382">
    <property type="entry name" value="AAA"/>
    <property type="match status" value="1"/>
</dbReference>
<dbReference type="STRING" id="318479.A0A0N4UG90"/>
<evidence type="ECO:0000256" key="3">
    <source>
        <dbReference type="ARBA" id="ARBA00010044"/>
    </source>
</evidence>
<keyword evidence="5" id="KW-0645">Protease</keyword>
<dbReference type="PROSITE" id="PS00674">
    <property type="entry name" value="AAA"/>
    <property type="match status" value="1"/>
</dbReference>
<reference evidence="18 20" key="2">
    <citation type="submission" date="2018-11" db="EMBL/GenBank/DDBJ databases">
        <authorList>
            <consortium name="Pathogen Informatics"/>
        </authorList>
    </citation>
    <scope>NUCLEOTIDE SEQUENCE [LARGE SCALE GENOMIC DNA]</scope>
</reference>
<evidence type="ECO:0000256" key="12">
    <source>
        <dbReference type="ARBA" id="ARBA00022946"/>
    </source>
</evidence>
<dbReference type="Gene3D" id="1.20.58.760">
    <property type="entry name" value="Peptidase M41"/>
    <property type="match status" value="1"/>
</dbReference>
<dbReference type="WBParaSite" id="DME_0000649501-mRNA-1">
    <property type="protein sequence ID" value="DME_0000649501-mRNA-1"/>
    <property type="gene ID" value="DME_0000649501"/>
</dbReference>
<evidence type="ECO:0000256" key="6">
    <source>
        <dbReference type="ARBA" id="ARBA00022692"/>
    </source>
</evidence>
<keyword evidence="15" id="KW-0472">Membrane</keyword>
<comment type="similarity">
    <text evidence="4">In the N-terminal section; belongs to the AAA ATPase family.</text>
</comment>
<evidence type="ECO:0000256" key="8">
    <source>
        <dbReference type="ARBA" id="ARBA00022741"/>
    </source>
</evidence>
<protein>
    <submittedName>
        <fullName evidence="21">AAA domain-containing protein</fullName>
    </submittedName>
</protein>
<dbReference type="GO" id="GO:0004222">
    <property type="term" value="F:metalloendopeptidase activity"/>
    <property type="evidence" value="ECO:0007669"/>
    <property type="project" value="InterPro"/>
</dbReference>
<evidence type="ECO:0000313" key="18">
    <source>
        <dbReference type="EMBL" id="VDN59633.1"/>
    </source>
</evidence>
<dbReference type="AlphaFoldDB" id="A0A0N4UG90"/>
<evidence type="ECO:0000256" key="5">
    <source>
        <dbReference type="ARBA" id="ARBA00022670"/>
    </source>
</evidence>
<keyword evidence="13" id="KW-1133">Transmembrane helix</keyword>
<dbReference type="OrthoDB" id="1413014at2759"/>
<dbReference type="GO" id="GO:0016887">
    <property type="term" value="F:ATP hydrolysis activity"/>
    <property type="evidence" value="ECO:0007669"/>
    <property type="project" value="InterPro"/>
</dbReference>
<dbReference type="PANTHER" id="PTHR23076:SF97">
    <property type="entry name" value="ATP-DEPENDENT ZINC METALLOPROTEASE YME1L1"/>
    <property type="match status" value="1"/>
</dbReference>
<evidence type="ECO:0000256" key="13">
    <source>
        <dbReference type="ARBA" id="ARBA00022989"/>
    </source>
</evidence>
<evidence type="ECO:0000259" key="17">
    <source>
        <dbReference type="SMART" id="SM00382"/>
    </source>
</evidence>
<reference evidence="21" key="1">
    <citation type="submission" date="2017-02" db="UniProtKB">
        <authorList>
            <consortium name="WormBaseParasite"/>
        </authorList>
    </citation>
    <scope>IDENTIFICATION</scope>
</reference>
<dbReference type="GO" id="GO:0046872">
    <property type="term" value="F:metal ion binding"/>
    <property type="evidence" value="ECO:0007669"/>
    <property type="project" value="UniProtKB-KW"/>
</dbReference>
<evidence type="ECO:0000256" key="16">
    <source>
        <dbReference type="RuleBase" id="RU003651"/>
    </source>
</evidence>
<keyword evidence="8 16" id="KW-0547">Nucleotide-binding</keyword>
<evidence type="ECO:0000256" key="14">
    <source>
        <dbReference type="ARBA" id="ARBA00023049"/>
    </source>
</evidence>
<keyword evidence="12" id="KW-0809">Transit peptide</keyword>
<comment type="cofactor">
    <cofactor evidence="1">
        <name>Zn(2+)</name>
        <dbReference type="ChEBI" id="CHEBI:29105"/>
    </cofactor>
</comment>
<keyword evidence="9" id="KW-0378">Hydrolase</keyword>
<keyword evidence="20" id="KW-1185">Reference proteome</keyword>
<gene>
    <name evidence="18" type="ORF">DME_LOCUS9606</name>
</gene>
<dbReference type="CDD" id="cd19501">
    <property type="entry name" value="RecA-like_FtsH"/>
    <property type="match status" value="1"/>
</dbReference>
<dbReference type="Proteomes" id="UP000038040">
    <property type="component" value="Unplaced"/>
</dbReference>
<evidence type="ECO:0000256" key="4">
    <source>
        <dbReference type="ARBA" id="ARBA00010550"/>
    </source>
</evidence>
<dbReference type="GO" id="GO:0005743">
    <property type="term" value="C:mitochondrial inner membrane"/>
    <property type="evidence" value="ECO:0007669"/>
    <property type="project" value="TreeGrafter"/>
</dbReference>
<dbReference type="SUPFAM" id="SSF140990">
    <property type="entry name" value="FtsH protease domain-like"/>
    <property type="match status" value="1"/>
</dbReference>
<dbReference type="GO" id="GO:0004176">
    <property type="term" value="F:ATP-dependent peptidase activity"/>
    <property type="evidence" value="ECO:0007669"/>
    <property type="project" value="InterPro"/>
</dbReference>
<dbReference type="GO" id="GO:0005524">
    <property type="term" value="F:ATP binding"/>
    <property type="evidence" value="ECO:0007669"/>
    <property type="project" value="UniProtKB-KW"/>
</dbReference>
<name>A0A0N4UG90_DRAME</name>
<accession>A0A0N4UG90</accession>
<comment type="subcellular location">
    <subcellularLocation>
        <location evidence="2">Membrane</location>
        <topology evidence="2">Multi-pass membrane protein</topology>
    </subcellularLocation>
</comment>
<dbReference type="FunFam" id="1.20.58.760:FF:000001">
    <property type="entry name" value="ATP-dependent zinc metalloprotease FtsH"/>
    <property type="match status" value="1"/>
</dbReference>
<evidence type="ECO:0000256" key="15">
    <source>
        <dbReference type="ARBA" id="ARBA00023136"/>
    </source>
</evidence>
<organism evidence="19 21">
    <name type="scientific">Dracunculus medinensis</name>
    <name type="common">Guinea worm</name>
    <dbReference type="NCBI Taxonomy" id="318479"/>
    <lineage>
        <taxon>Eukaryota</taxon>
        <taxon>Metazoa</taxon>
        <taxon>Ecdysozoa</taxon>
        <taxon>Nematoda</taxon>
        <taxon>Chromadorea</taxon>
        <taxon>Rhabditida</taxon>
        <taxon>Spirurina</taxon>
        <taxon>Dracunculoidea</taxon>
        <taxon>Dracunculidae</taxon>
        <taxon>Dracunculus</taxon>
    </lineage>
</organism>
<evidence type="ECO:0000313" key="19">
    <source>
        <dbReference type="Proteomes" id="UP000038040"/>
    </source>
</evidence>
<dbReference type="FunFam" id="1.10.8.60:FF:000001">
    <property type="entry name" value="ATP-dependent zinc metalloprotease FtsH"/>
    <property type="match status" value="1"/>
</dbReference>
<dbReference type="GO" id="GO:0007005">
    <property type="term" value="P:mitochondrion organization"/>
    <property type="evidence" value="ECO:0007669"/>
    <property type="project" value="TreeGrafter"/>
</dbReference>
<keyword evidence="14" id="KW-0482">Metalloprotease</keyword>
<dbReference type="Pfam" id="PF01434">
    <property type="entry name" value="Peptidase_M41"/>
    <property type="match status" value="1"/>
</dbReference>
<dbReference type="InterPro" id="IPR037219">
    <property type="entry name" value="Peptidase_M41-like"/>
</dbReference>
<evidence type="ECO:0000256" key="7">
    <source>
        <dbReference type="ARBA" id="ARBA00022723"/>
    </source>
</evidence>
<sequence length="443" mass="49000">MDDAKKEVQEIVDFLRDSKKYQKIGGRLPKGILLVGPPGTGKTLLARAIAGEAKVPFFRTSGSEFDEMFVGLGAKRVRELFEKAKRRTPCIIFIDEIDSVGSKRVIDNIHPYANQTINQLLAEMDGFASGEGIVVIGATNRVDDLDEALLRPGRFDLRTNIGPPDLAGRKDIFNLYLGKIIHDTSIDVNLLAKTTTSFTGADIENVVNQAALKAAIEGSPMVQMHHLEEARNRLIMGPPRASGRLPDEETNRITAYHEAGHAIIGLFTNEAVSLHQVTIIQRGEALGFTSFMPEKDEYHFTRAQMLAELDVMMGGRVAEEITFGANNITSGAASDFKDATILATNMVKKFGMSEKVGVRDFTLKEGSSLAPIDPVSQKTRELIDQEINRILQESYARTKDLLVKHKKEHQLLAEALLEFETLSGNEVKELVETGRISKRKWPS</sequence>
<evidence type="ECO:0000256" key="1">
    <source>
        <dbReference type="ARBA" id="ARBA00001947"/>
    </source>
</evidence>
<keyword evidence="7" id="KW-0479">Metal-binding</keyword>